<comment type="caution">
    <text evidence="3">The sequence shown here is derived from an EMBL/GenBank/DDBJ whole genome shotgun (WGS) entry which is preliminary data.</text>
</comment>
<dbReference type="InterPro" id="IPR011042">
    <property type="entry name" value="6-blade_b-propeller_TolB-like"/>
</dbReference>
<protein>
    <recommendedName>
        <fullName evidence="2">SMP-30/Gluconolactonase/LRE-like region domain-containing protein</fullName>
    </recommendedName>
</protein>
<dbReference type="Pfam" id="PF08450">
    <property type="entry name" value="SGL"/>
    <property type="match status" value="1"/>
</dbReference>
<proteinExistence type="inferred from homology"/>
<dbReference type="PANTHER" id="PTHR10907">
    <property type="entry name" value="REGUCALCIN"/>
    <property type="match status" value="1"/>
</dbReference>
<dbReference type="Proteomes" id="UP001408356">
    <property type="component" value="Unassembled WGS sequence"/>
</dbReference>
<name>A0ABR2UXC8_9PEZI</name>
<gene>
    <name evidence="3" type="ORF">SUNI508_01244</name>
</gene>
<feature type="domain" description="SMP-30/Gluconolactonase/LRE-like region" evidence="2">
    <location>
        <begin position="25"/>
        <end position="275"/>
    </location>
</feature>
<dbReference type="EMBL" id="JARVKF010000330">
    <property type="protein sequence ID" value="KAK9419267.1"/>
    <property type="molecule type" value="Genomic_DNA"/>
</dbReference>
<sequence length="312" mass="34367">MSTNTAAALQEWEVKEPYIKLHCALGEGPYYEKATNSLRFVDIIKKRVHTVDLSKGPESLTTLEFDTPIGVTADIEGVDPHESILIGAKHGIAVLHRKTGKYEYITKFFAEENVRIRGNDGAIDPHGRFWLGSMTDFGQGPVQPEDVVGALWLFHSKKPSQSMKGPVSIPNSVSWSPDNKVMYFTHSSSRVIHAFDYASEDGSISNERVFFTYEGQGEPDGHRIDVEGNMWCAVYGDSVVLKISPEGKLIGKIHMPTKSITCVEFVGTELFITTAGLEEGQGTPEQVDLSGALFRIDVGVKGLEPYLFKLAA</sequence>
<evidence type="ECO:0000313" key="3">
    <source>
        <dbReference type="EMBL" id="KAK9419267.1"/>
    </source>
</evidence>
<accession>A0ABR2UXC8</accession>
<evidence type="ECO:0000256" key="1">
    <source>
        <dbReference type="ARBA" id="ARBA00008853"/>
    </source>
</evidence>
<dbReference type="InterPro" id="IPR005511">
    <property type="entry name" value="SMP-30"/>
</dbReference>
<organism evidence="3 4">
    <name type="scientific">Seiridium unicorne</name>
    <dbReference type="NCBI Taxonomy" id="138068"/>
    <lineage>
        <taxon>Eukaryota</taxon>
        <taxon>Fungi</taxon>
        <taxon>Dikarya</taxon>
        <taxon>Ascomycota</taxon>
        <taxon>Pezizomycotina</taxon>
        <taxon>Sordariomycetes</taxon>
        <taxon>Xylariomycetidae</taxon>
        <taxon>Amphisphaeriales</taxon>
        <taxon>Sporocadaceae</taxon>
        <taxon>Seiridium</taxon>
    </lineage>
</organism>
<evidence type="ECO:0000259" key="2">
    <source>
        <dbReference type="Pfam" id="PF08450"/>
    </source>
</evidence>
<evidence type="ECO:0000313" key="4">
    <source>
        <dbReference type="Proteomes" id="UP001408356"/>
    </source>
</evidence>
<dbReference type="InterPro" id="IPR013658">
    <property type="entry name" value="SGL"/>
</dbReference>
<dbReference type="PANTHER" id="PTHR10907:SF47">
    <property type="entry name" value="REGUCALCIN"/>
    <property type="match status" value="1"/>
</dbReference>
<comment type="similarity">
    <text evidence="1">Belongs to the SMP-30/CGR1 family.</text>
</comment>
<dbReference type="PRINTS" id="PR01790">
    <property type="entry name" value="SMP30FAMILY"/>
</dbReference>
<keyword evidence="4" id="KW-1185">Reference proteome</keyword>
<dbReference type="SUPFAM" id="SSF63829">
    <property type="entry name" value="Calcium-dependent phosphotriesterase"/>
    <property type="match status" value="1"/>
</dbReference>
<dbReference type="Gene3D" id="2.120.10.30">
    <property type="entry name" value="TolB, C-terminal domain"/>
    <property type="match status" value="1"/>
</dbReference>
<reference evidence="3 4" key="1">
    <citation type="journal article" date="2024" name="J. Plant Pathol.">
        <title>Sequence and assembly of the genome of Seiridium unicorne, isolate CBS 538.82, causal agent of cypress canker disease.</title>
        <authorList>
            <person name="Scali E."/>
            <person name="Rocca G.D."/>
            <person name="Danti R."/>
            <person name="Garbelotto M."/>
            <person name="Barberini S."/>
            <person name="Baroncelli R."/>
            <person name="Emiliani G."/>
        </authorList>
    </citation>
    <scope>NUCLEOTIDE SEQUENCE [LARGE SCALE GENOMIC DNA]</scope>
    <source>
        <strain evidence="3 4">BM-138-508</strain>
    </source>
</reference>